<dbReference type="RefSeq" id="WP_336436822.1">
    <property type="nucleotide sequence ID" value="NZ_JBAWKS010000002.1"/>
</dbReference>
<dbReference type="Pfam" id="PF03992">
    <property type="entry name" value="ABM"/>
    <property type="match status" value="1"/>
</dbReference>
<feature type="domain" description="ABM" evidence="1">
    <location>
        <begin position="1"/>
        <end position="66"/>
    </location>
</feature>
<evidence type="ECO:0000313" key="2">
    <source>
        <dbReference type="EMBL" id="MEI4551937.1"/>
    </source>
</evidence>
<protein>
    <submittedName>
        <fullName evidence="2">Antibiotic biosynthesis monooxygenase</fullName>
    </submittedName>
</protein>
<comment type="caution">
    <text evidence="2">The sequence shown here is derived from an EMBL/GenBank/DDBJ whole genome shotgun (WGS) entry which is preliminary data.</text>
</comment>
<evidence type="ECO:0000313" key="3">
    <source>
        <dbReference type="Proteomes" id="UP001382455"/>
    </source>
</evidence>
<keyword evidence="2" id="KW-0503">Monooxygenase</keyword>
<accession>A0ABU8F0Z5</accession>
<dbReference type="InterPro" id="IPR011008">
    <property type="entry name" value="Dimeric_a/b-barrel"/>
</dbReference>
<dbReference type="Gene3D" id="3.30.70.100">
    <property type="match status" value="1"/>
</dbReference>
<dbReference type="InterPro" id="IPR007138">
    <property type="entry name" value="ABM_dom"/>
</dbReference>
<name>A0ABU8F0Z5_9GAMM</name>
<proteinExistence type="predicted"/>
<evidence type="ECO:0000259" key="1">
    <source>
        <dbReference type="Pfam" id="PF03992"/>
    </source>
</evidence>
<dbReference type="GO" id="GO:0004497">
    <property type="term" value="F:monooxygenase activity"/>
    <property type="evidence" value="ECO:0007669"/>
    <property type="project" value="UniProtKB-KW"/>
</dbReference>
<dbReference type="EMBL" id="JBAWKS010000002">
    <property type="protein sequence ID" value="MEI4551937.1"/>
    <property type="molecule type" value="Genomic_DNA"/>
</dbReference>
<dbReference type="SUPFAM" id="SSF54909">
    <property type="entry name" value="Dimeric alpha+beta barrel"/>
    <property type="match status" value="1"/>
</dbReference>
<dbReference type="Proteomes" id="UP001382455">
    <property type="component" value="Unassembled WGS sequence"/>
</dbReference>
<sequence>MFRVVYEWKVPVEQQQAFQTIWRTTTETIHSTVEGALGSFMLRSSDEPEKILTVAKWYSREHWQQFWGNCNPHQMQQMRAIAERISVETFDELEDRCK</sequence>
<keyword evidence="3" id="KW-1185">Reference proteome</keyword>
<gene>
    <name evidence="2" type="ORF">WAE96_19830</name>
</gene>
<keyword evidence="2" id="KW-0560">Oxidoreductase</keyword>
<reference evidence="2 3" key="1">
    <citation type="submission" date="2023-12" db="EMBL/GenBank/DDBJ databases">
        <title>Friends and Foes: Symbiotic and Algicidal bacterial influence on Karenia brevis blooms.</title>
        <authorList>
            <person name="Fei C."/>
            <person name="Mohamed A.R."/>
            <person name="Booker A."/>
            <person name="Arshad M."/>
            <person name="Klass S."/>
            <person name="Ahn S."/>
            <person name="Gilbert P.M."/>
            <person name="Heil C.A."/>
            <person name="Martinez J.M."/>
            <person name="Amin S.A."/>
        </authorList>
    </citation>
    <scope>NUCLEOTIDE SEQUENCE [LARGE SCALE GENOMIC DNA]</scope>
    <source>
        <strain evidence="2 3">CE15</strain>
    </source>
</reference>
<organism evidence="2 3">
    <name type="scientific">Pseudoalteromonas spongiae</name>
    <dbReference type="NCBI Taxonomy" id="298657"/>
    <lineage>
        <taxon>Bacteria</taxon>
        <taxon>Pseudomonadati</taxon>
        <taxon>Pseudomonadota</taxon>
        <taxon>Gammaproteobacteria</taxon>
        <taxon>Alteromonadales</taxon>
        <taxon>Pseudoalteromonadaceae</taxon>
        <taxon>Pseudoalteromonas</taxon>
    </lineage>
</organism>